<dbReference type="GO" id="GO:0004851">
    <property type="term" value="F:uroporphyrin-III C-methyltransferase activity"/>
    <property type="evidence" value="ECO:0007669"/>
    <property type="project" value="UniProtKB-EC"/>
</dbReference>
<dbReference type="Proteomes" id="UP000298324">
    <property type="component" value="Unassembled WGS sequence"/>
</dbReference>
<dbReference type="PROSITE" id="PS00839">
    <property type="entry name" value="SUMT_1"/>
    <property type="match status" value="1"/>
</dbReference>
<keyword evidence="5" id="KW-0627">Porphyrin biosynthesis</keyword>
<gene>
    <name evidence="9" type="primary">nasF</name>
    <name evidence="9" type="ORF">Psch_00565</name>
</gene>
<evidence type="ECO:0000313" key="9">
    <source>
        <dbReference type="EMBL" id="TEB07025.1"/>
    </source>
</evidence>
<protein>
    <recommendedName>
        <fullName evidence="1">uroporphyrinogen-III C-methyltransferase</fullName>
        <ecNumber evidence="1">2.1.1.107</ecNumber>
    </recommendedName>
</protein>
<dbReference type="NCBIfam" id="NF004790">
    <property type="entry name" value="PRK06136.1"/>
    <property type="match status" value="1"/>
</dbReference>
<organism evidence="9 10">
    <name type="scientific">Pelotomaculum schinkii</name>
    <dbReference type="NCBI Taxonomy" id="78350"/>
    <lineage>
        <taxon>Bacteria</taxon>
        <taxon>Bacillati</taxon>
        <taxon>Bacillota</taxon>
        <taxon>Clostridia</taxon>
        <taxon>Eubacteriales</taxon>
        <taxon>Desulfotomaculaceae</taxon>
        <taxon>Pelotomaculum</taxon>
    </lineage>
</organism>
<dbReference type="NCBIfam" id="TIGR01469">
    <property type="entry name" value="cobA_cysG_Cterm"/>
    <property type="match status" value="1"/>
</dbReference>
<dbReference type="PANTHER" id="PTHR45790">
    <property type="entry name" value="SIROHEME SYNTHASE-RELATED"/>
    <property type="match status" value="1"/>
</dbReference>
<dbReference type="InterPro" id="IPR006366">
    <property type="entry name" value="CobA/CysG_C"/>
</dbReference>
<feature type="domain" description="Tetrapyrrole methylase" evidence="7">
    <location>
        <begin position="6"/>
        <end position="217"/>
    </location>
</feature>
<dbReference type="InterPro" id="IPR014777">
    <property type="entry name" value="4pyrrole_Mease_sub1"/>
</dbReference>
<evidence type="ECO:0000256" key="4">
    <source>
        <dbReference type="ARBA" id="ARBA00022691"/>
    </source>
</evidence>
<dbReference type="InterPro" id="IPR003754">
    <property type="entry name" value="4pyrrol_synth_uPrphyn_synth"/>
</dbReference>
<dbReference type="InterPro" id="IPR003043">
    <property type="entry name" value="Uropor_MeTrfase_CS"/>
</dbReference>
<dbReference type="InterPro" id="IPR014776">
    <property type="entry name" value="4pyrrole_Mease_sub2"/>
</dbReference>
<dbReference type="GO" id="GO:0019354">
    <property type="term" value="P:siroheme biosynthetic process"/>
    <property type="evidence" value="ECO:0007669"/>
    <property type="project" value="InterPro"/>
</dbReference>
<evidence type="ECO:0000256" key="2">
    <source>
        <dbReference type="ARBA" id="ARBA00022603"/>
    </source>
</evidence>
<evidence type="ECO:0000256" key="1">
    <source>
        <dbReference type="ARBA" id="ARBA00012162"/>
    </source>
</evidence>
<comment type="caution">
    <text evidence="9">The sequence shown here is derived from an EMBL/GenBank/DDBJ whole genome shotgun (WGS) entry which is preliminary data.</text>
</comment>
<keyword evidence="10" id="KW-1185">Reference proteome</keyword>
<accession>A0A4Y7RDC8</accession>
<dbReference type="Pfam" id="PF02602">
    <property type="entry name" value="HEM4"/>
    <property type="match status" value="1"/>
</dbReference>
<dbReference type="Gene3D" id="3.40.1010.10">
    <property type="entry name" value="Cobalt-precorrin-4 Transmethylase, Domain 1"/>
    <property type="match status" value="1"/>
</dbReference>
<dbReference type="Gene3D" id="3.40.50.10090">
    <property type="match status" value="2"/>
</dbReference>
<dbReference type="GO" id="GO:0004852">
    <property type="term" value="F:uroporphyrinogen-III synthase activity"/>
    <property type="evidence" value="ECO:0007669"/>
    <property type="project" value="InterPro"/>
</dbReference>
<evidence type="ECO:0000259" key="8">
    <source>
        <dbReference type="Pfam" id="PF02602"/>
    </source>
</evidence>
<dbReference type="InterPro" id="IPR000878">
    <property type="entry name" value="4pyrrol_Mease"/>
</dbReference>
<proteinExistence type="inferred from homology"/>
<dbReference type="FunFam" id="3.40.1010.10:FF:000001">
    <property type="entry name" value="Siroheme synthase"/>
    <property type="match status" value="1"/>
</dbReference>
<dbReference type="PANTHER" id="PTHR45790:SF3">
    <property type="entry name" value="S-ADENOSYL-L-METHIONINE-DEPENDENT UROPORPHYRINOGEN III METHYLTRANSFERASE, CHLOROPLASTIC"/>
    <property type="match status" value="1"/>
</dbReference>
<dbReference type="InterPro" id="IPR035996">
    <property type="entry name" value="4pyrrol_Methylase_sf"/>
</dbReference>
<dbReference type="GO" id="GO:0032259">
    <property type="term" value="P:methylation"/>
    <property type="evidence" value="ECO:0007669"/>
    <property type="project" value="UniProtKB-KW"/>
</dbReference>
<dbReference type="SUPFAM" id="SSF69618">
    <property type="entry name" value="HemD-like"/>
    <property type="match status" value="1"/>
</dbReference>
<dbReference type="EMBL" id="QFGA01000001">
    <property type="protein sequence ID" value="TEB07025.1"/>
    <property type="molecule type" value="Genomic_DNA"/>
</dbReference>
<comment type="similarity">
    <text evidence="6">Belongs to the precorrin methyltransferase family.</text>
</comment>
<dbReference type="RefSeq" id="WP_190239048.1">
    <property type="nucleotide sequence ID" value="NZ_QFGA01000001.1"/>
</dbReference>
<keyword evidence="3 6" id="KW-0808">Transferase</keyword>
<dbReference type="SUPFAM" id="SSF53790">
    <property type="entry name" value="Tetrapyrrole methylase"/>
    <property type="match status" value="1"/>
</dbReference>
<reference evidence="9 10" key="1">
    <citation type="journal article" date="2018" name="Environ. Microbiol.">
        <title>Novel energy conservation strategies and behaviour of Pelotomaculum schinkii driving syntrophic propionate catabolism.</title>
        <authorList>
            <person name="Hidalgo-Ahumada C.A.P."/>
            <person name="Nobu M.K."/>
            <person name="Narihiro T."/>
            <person name="Tamaki H."/>
            <person name="Liu W.T."/>
            <person name="Kamagata Y."/>
            <person name="Stams A.J.M."/>
            <person name="Imachi H."/>
            <person name="Sousa D.Z."/>
        </authorList>
    </citation>
    <scope>NUCLEOTIDE SEQUENCE [LARGE SCALE GENOMIC DNA]</scope>
    <source>
        <strain evidence="9 10">HH</strain>
    </source>
</reference>
<dbReference type="CDD" id="cd06578">
    <property type="entry name" value="HemD"/>
    <property type="match status" value="1"/>
</dbReference>
<sequence>MNKGLVYLVGAGPGDPELITVKGLEAIRKADVIMYDRLAGRRLLAFARSGAELIYAGKSPDRHTLKQEEINRLLVEKALEGKVVTRLKGGDPFVFGRGGEEAEALVEAGVPFEIVPGVTSAVAVPAYAGIPVTHRELASTLSIITGNEDPVKDDSSIAWDKLATSGGTLVFLMGMSNLPNITGRLLAYGKPAQTPAALIRWGTTPEQQTLVGTLGDISAKAIQTGFKNPAVIVVGEVVSMREKLNWFENKPFFGKRVLVTRAREQASRLSEAIHALGGEPVEYPTISIAEPDDYAKMDMAIQEIESFNWIIFTSVNGVASFFRRLRHHRQDVRRLHRARLCAIGPKTSEALENYGLLVETVPGEYRAEEIVRELQDKVVAGDRVLLPRAEIARRVLPEALTAMGAVVTEVTAYRTRTGSDDSSLITAMLQRKEIQVITFTSSSTVQNFVKMLDAPNLSDLLEGITVACIGPITAATARDLGVNVDVVAGEYTIEGLIKSIRDYFSRFPA</sequence>
<dbReference type="InterPro" id="IPR036108">
    <property type="entry name" value="4pyrrol_syn_uPrphyn_synt_sf"/>
</dbReference>
<name>A0A4Y7RDC8_9FIRM</name>
<evidence type="ECO:0000256" key="6">
    <source>
        <dbReference type="RuleBase" id="RU003960"/>
    </source>
</evidence>
<evidence type="ECO:0000259" key="7">
    <source>
        <dbReference type="Pfam" id="PF00590"/>
    </source>
</evidence>
<dbReference type="AlphaFoldDB" id="A0A4Y7RDC8"/>
<evidence type="ECO:0000313" key="10">
    <source>
        <dbReference type="Proteomes" id="UP000298324"/>
    </source>
</evidence>
<keyword evidence="2 6" id="KW-0489">Methyltransferase</keyword>
<dbReference type="FunFam" id="3.30.950.10:FF:000001">
    <property type="entry name" value="Siroheme synthase"/>
    <property type="match status" value="1"/>
</dbReference>
<dbReference type="InterPro" id="IPR050161">
    <property type="entry name" value="Siro_Cobalamin_biosynth"/>
</dbReference>
<dbReference type="CDD" id="cd11642">
    <property type="entry name" value="SUMT"/>
    <property type="match status" value="1"/>
</dbReference>
<dbReference type="PROSITE" id="PS00840">
    <property type="entry name" value="SUMT_2"/>
    <property type="match status" value="1"/>
</dbReference>
<dbReference type="FunFam" id="3.40.50.10090:FF:000001">
    <property type="entry name" value="Bifunctional uroporphyrinogen-III C-methyltransferase/uroporphyrinogen-III synthase"/>
    <property type="match status" value="1"/>
</dbReference>
<dbReference type="Pfam" id="PF00590">
    <property type="entry name" value="TP_methylase"/>
    <property type="match status" value="1"/>
</dbReference>
<evidence type="ECO:0000256" key="5">
    <source>
        <dbReference type="ARBA" id="ARBA00023244"/>
    </source>
</evidence>
<evidence type="ECO:0000256" key="3">
    <source>
        <dbReference type="ARBA" id="ARBA00022679"/>
    </source>
</evidence>
<keyword evidence="4" id="KW-0949">S-adenosyl-L-methionine</keyword>
<dbReference type="EC" id="2.1.1.107" evidence="1"/>
<feature type="domain" description="Tetrapyrrole biosynthesis uroporphyrinogen III synthase" evidence="8">
    <location>
        <begin position="268"/>
        <end position="497"/>
    </location>
</feature>
<dbReference type="Gene3D" id="3.30.950.10">
    <property type="entry name" value="Methyltransferase, Cobalt-precorrin-4 Transmethylase, Domain 2"/>
    <property type="match status" value="1"/>
</dbReference>